<sequence>MTLQHIALESDWQAAQASGTYPVSTRGRLISQEGYMHCSGSPAQLEGVLARFYADVTEPLLLLTLDAQSLAARGLTVRLEPAVPGTPVGSDTELFPHVYGGDLPVGCVSQVDRLRP</sequence>
<name>A0ABZ2FHT8_9MICO</name>
<dbReference type="SUPFAM" id="SSF56399">
    <property type="entry name" value="ADP-ribosylation"/>
    <property type="match status" value="1"/>
</dbReference>
<keyword evidence="2" id="KW-1185">Reference proteome</keyword>
<evidence type="ECO:0000313" key="2">
    <source>
        <dbReference type="Proteomes" id="UP001381003"/>
    </source>
</evidence>
<dbReference type="Gene3D" id="3.20.170.20">
    <property type="entry name" value="Protein of unknown function DUF952"/>
    <property type="match status" value="1"/>
</dbReference>
<evidence type="ECO:0000313" key="1">
    <source>
        <dbReference type="EMBL" id="WWF06776.1"/>
    </source>
</evidence>
<dbReference type="InterPro" id="IPR009297">
    <property type="entry name" value="DUF952"/>
</dbReference>
<dbReference type="EMBL" id="CP104874">
    <property type="protein sequence ID" value="WWF06776.1"/>
    <property type="molecule type" value="Genomic_DNA"/>
</dbReference>
<reference evidence="1 2" key="1">
    <citation type="submission" date="2022-09" db="EMBL/GenBank/DDBJ databases">
        <title>Complete genome sequence of Janibacter terrae strain COS04-44, PCL-degrading bacteria isolated from oil spilled coast.</title>
        <authorList>
            <person name="Park H."/>
            <person name="Kim J.Y."/>
            <person name="An S.H."/>
            <person name="Lee C.M."/>
            <person name="Weon H.-Y."/>
        </authorList>
    </citation>
    <scope>NUCLEOTIDE SEQUENCE [LARGE SCALE GENOMIC DNA]</scope>
    <source>
        <strain evidence="1 2">COS04-44</strain>
    </source>
</reference>
<organism evidence="1 2">
    <name type="scientific">Janibacter terrae</name>
    <dbReference type="NCBI Taxonomy" id="103817"/>
    <lineage>
        <taxon>Bacteria</taxon>
        <taxon>Bacillati</taxon>
        <taxon>Actinomycetota</taxon>
        <taxon>Actinomycetes</taxon>
        <taxon>Micrococcales</taxon>
        <taxon>Intrasporangiaceae</taxon>
        <taxon>Janibacter</taxon>
    </lineage>
</organism>
<protein>
    <submittedName>
        <fullName evidence="1">DUF952 domain-containing protein</fullName>
    </submittedName>
</protein>
<dbReference type="RefSeq" id="WP_338539208.1">
    <property type="nucleotide sequence ID" value="NZ_CP104874.1"/>
</dbReference>
<proteinExistence type="predicted"/>
<dbReference type="Proteomes" id="UP001381003">
    <property type="component" value="Chromosome"/>
</dbReference>
<dbReference type="Pfam" id="PF06108">
    <property type="entry name" value="DUF952"/>
    <property type="match status" value="1"/>
</dbReference>
<gene>
    <name evidence="1" type="ORF">N5P18_07875</name>
</gene>
<accession>A0ABZ2FHT8</accession>